<keyword evidence="3 5" id="KW-0157">Chromophore</keyword>
<dbReference type="PROSITE" id="PS00394">
    <property type="entry name" value="DNA_PHOTOLYASES_1_1"/>
    <property type="match status" value="1"/>
</dbReference>
<dbReference type="SUPFAM" id="SSF48173">
    <property type="entry name" value="Cryptochrome/photolyase FAD-binding domain"/>
    <property type="match status" value="1"/>
</dbReference>
<dbReference type="InterPro" id="IPR036155">
    <property type="entry name" value="Crypto/Photolyase_N_sf"/>
</dbReference>
<dbReference type="InterPro" id="IPR014729">
    <property type="entry name" value="Rossmann-like_a/b/a_fold"/>
</dbReference>
<dbReference type="PANTHER" id="PTHR11455">
    <property type="entry name" value="CRYPTOCHROME"/>
    <property type="match status" value="1"/>
</dbReference>
<dbReference type="Pfam" id="PF00875">
    <property type="entry name" value="DNA_photolyase"/>
    <property type="match status" value="1"/>
</dbReference>
<dbReference type="PANTHER" id="PTHR11455:SF9">
    <property type="entry name" value="CRYPTOCHROME CIRCADIAN CLOCK 5 ISOFORM X1"/>
    <property type="match status" value="1"/>
</dbReference>
<dbReference type="Gene3D" id="1.25.40.80">
    <property type="match status" value="1"/>
</dbReference>
<evidence type="ECO:0000259" key="6">
    <source>
        <dbReference type="PROSITE" id="PS51645"/>
    </source>
</evidence>
<evidence type="ECO:0000256" key="3">
    <source>
        <dbReference type="ARBA" id="ARBA00022991"/>
    </source>
</evidence>
<feature type="binding site" evidence="4">
    <location>
        <position position="218"/>
    </location>
    <ligand>
        <name>FAD</name>
        <dbReference type="ChEBI" id="CHEBI:57692"/>
    </ligand>
</feature>
<gene>
    <name evidence="7" type="ORF">HG542_32145</name>
</gene>
<dbReference type="GO" id="GO:0071949">
    <property type="term" value="F:FAD binding"/>
    <property type="evidence" value="ECO:0007669"/>
    <property type="project" value="TreeGrafter"/>
</dbReference>
<protein>
    <submittedName>
        <fullName evidence="7">Deoxyribodipyrimidine photo-lyase</fullName>
    </submittedName>
</protein>
<evidence type="ECO:0000256" key="4">
    <source>
        <dbReference type="PIRSR" id="PIRSR602081-1"/>
    </source>
</evidence>
<comment type="cofactor">
    <cofactor evidence="4">
        <name>FAD</name>
        <dbReference type="ChEBI" id="CHEBI:57692"/>
    </cofactor>
    <text evidence="4">Binds 1 FAD per subunit.</text>
</comment>
<accession>A0A7Y7EB69</accession>
<feature type="domain" description="Photolyase/cryptochrome alpha/beta" evidence="6">
    <location>
        <begin position="2"/>
        <end position="131"/>
    </location>
</feature>
<dbReference type="PROSITE" id="PS00691">
    <property type="entry name" value="DNA_PHOTOLYASES_1_2"/>
    <property type="match status" value="1"/>
</dbReference>
<sequence length="458" mass="50178">MNVSVILFTSDLRLHDHPPLRAALASSDEVVPLFVRDDGIEAAGFAAPNRRAFLADCLADLDAGLRRRGGRLVVRHGDVVDQVCRVATEAGAGSVHMAAGVSRYARRREERLRAALESTGRRLTVHDAVTTALPPGAVTPAAADHFAVFTPYFRHWSRHRLRDVMGAPRAVRVPDGIASGELPARRDIPGVSPGLAAGGETAARRRLTAWLRSGITRYAEAHDDLAADATSRLSAALHFGALSPVEVVHRARGVAGPGAEAFVRQLAWRDFHHQVLAARPETSTADYRPRNDRWRTGHHADADIAAWREGRTGYPVIDAAMRQLRHEGWMHNRARLLTASFLTKTLYVDWRAGARHFLDLLVDGDIADNQLNWQWVAGTGTDTRPNRVLNPVAQARRHDPHGAYVRRWVPELAALGDGPGVHEPWRLRGSGRAARGYPDPVVDPADGPARFRQARGLG</sequence>
<dbReference type="Pfam" id="PF03441">
    <property type="entry name" value="FAD_binding_7"/>
    <property type="match status" value="1"/>
</dbReference>
<dbReference type="SUPFAM" id="SSF52425">
    <property type="entry name" value="Cryptochrome/photolyase, N-terminal domain"/>
    <property type="match status" value="1"/>
</dbReference>
<evidence type="ECO:0000313" key="8">
    <source>
        <dbReference type="Proteomes" id="UP000587462"/>
    </source>
</evidence>
<evidence type="ECO:0000256" key="5">
    <source>
        <dbReference type="RuleBase" id="RU004182"/>
    </source>
</evidence>
<dbReference type="RefSeq" id="WP_171087776.1">
    <property type="nucleotide sequence ID" value="NZ_BNBU01000017.1"/>
</dbReference>
<dbReference type="PRINTS" id="PR00147">
    <property type="entry name" value="DNAPHOTLYASE"/>
</dbReference>
<dbReference type="InterPro" id="IPR005101">
    <property type="entry name" value="Cryptochr/Photolyase_FAD-bd"/>
</dbReference>
<keyword evidence="8" id="KW-1185">Reference proteome</keyword>
<comment type="similarity">
    <text evidence="5">Belongs to the DNA photolyase family.</text>
</comment>
<dbReference type="Proteomes" id="UP000587462">
    <property type="component" value="Unassembled WGS sequence"/>
</dbReference>
<evidence type="ECO:0000256" key="1">
    <source>
        <dbReference type="ARBA" id="ARBA00022630"/>
    </source>
</evidence>
<dbReference type="GO" id="GO:0006950">
    <property type="term" value="P:response to stress"/>
    <property type="evidence" value="ECO:0007669"/>
    <property type="project" value="UniProtKB-ARBA"/>
</dbReference>
<organism evidence="7 8">
    <name type="scientific">Streptomyces morookaense</name>
    <name type="common">Streptoverticillium morookaense</name>
    <dbReference type="NCBI Taxonomy" id="1970"/>
    <lineage>
        <taxon>Bacteria</taxon>
        <taxon>Bacillati</taxon>
        <taxon>Actinomycetota</taxon>
        <taxon>Actinomycetes</taxon>
        <taxon>Kitasatosporales</taxon>
        <taxon>Streptomycetaceae</taxon>
        <taxon>Streptomyces</taxon>
    </lineage>
</organism>
<dbReference type="InterPro" id="IPR002081">
    <property type="entry name" value="Cryptochrome/DNA_photolyase_1"/>
</dbReference>
<dbReference type="InterPro" id="IPR006050">
    <property type="entry name" value="DNA_photolyase_N"/>
</dbReference>
<name>A0A7Y7EB69_STRMO</name>
<dbReference type="EMBL" id="JABBXF010000116">
    <property type="protein sequence ID" value="NVK82262.1"/>
    <property type="molecule type" value="Genomic_DNA"/>
</dbReference>
<dbReference type="Gene3D" id="1.10.579.10">
    <property type="entry name" value="DNA Cyclobutane Dipyrimidine Photolyase, subunit A, domain 3"/>
    <property type="match status" value="1"/>
</dbReference>
<dbReference type="InterPro" id="IPR018394">
    <property type="entry name" value="DNA_photolyase_1_CS_C"/>
</dbReference>
<feature type="binding site" evidence="4">
    <location>
        <begin position="363"/>
        <end position="365"/>
    </location>
    <ligand>
        <name>FAD</name>
        <dbReference type="ChEBI" id="CHEBI:57692"/>
    </ligand>
</feature>
<comment type="caution">
    <text evidence="7">The sequence shown here is derived from an EMBL/GenBank/DDBJ whole genome shotgun (WGS) entry which is preliminary data.</text>
</comment>
<evidence type="ECO:0000313" key="7">
    <source>
        <dbReference type="EMBL" id="NVK82262.1"/>
    </source>
</evidence>
<keyword evidence="2 4" id="KW-0274">FAD</keyword>
<dbReference type="GO" id="GO:0009416">
    <property type="term" value="P:response to light stimulus"/>
    <property type="evidence" value="ECO:0007669"/>
    <property type="project" value="TreeGrafter"/>
</dbReference>
<dbReference type="Gene3D" id="3.40.50.620">
    <property type="entry name" value="HUPs"/>
    <property type="match status" value="1"/>
</dbReference>
<feature type="binding site" evidence="4">
    <location>
        <position position="262"/>
    </location>
    <ligand>
        <name>FAD</name>
        <dbReference type="ChEBI" id="CHEBI:57692"/>
    </ligand>
</feature>
<dbReference type="GO" id="GO:0006139">
    <property type="term" value="P:nucleobase-containing compound metabolic process"/>
    <property type="evidence" value="ECO:0007669"/>
    <property type="project" value="UniProtKB-ARBA"/>
</dbReference>
<dbReference type="GO" id="GO:0003904">
    <property type="term" value="F:deoxyribodipyrimidine photo-lyase activity"/>
    <property type="evidence" value="ECO:0007669"/>
    <property type="project" value="TreeGrafter"/>
</dbReference>
<dbReference type="InterPro" id="IPR036134">
    <property type="entry name" value="Crypto/Photolyase_FAD-like_sf"/>
</dbReference>
<dbReference type="AlphaFoldDB" id="A0A7Y7EB69"/>
<evidence type="ECO:0000256" key="2">
    <source>
        <dbReference type="ARBA" id="ARBA00022827"/>
    </source>
</evidence>
<keyword evidence="7" id="KW-0456">Lyase</keyword>
<proteinExistence type="inferred from homology"/>
<dbReference type="PROSITE" id="PS51645">
    <property type="entry name" value="PHR_CRY_ALPHA_BETA"/>
    <property type="match status" value="1"/>
</dbReference>
<reference evidence="7 8" key="1">
    <citation type="submission" date="2020-04" db="EMBL/GenBank/DDBJ databases">
        <title>Draft Genome Sequence of Streptomyces morookaense DSM 40503, an 8-azaguanine-producing strain.</title>
        <authorList>
            <person name="Qi J."/>
            <person name="Gao J.-M."/>
        </authorList>
    </citation>
    <scope>NUCLEOTIDE SEQUENCE [LARGE SCALE GENOMIC DNA]</scope>
    <source>
        <strain evidence="7 8">DSM 40503</strain>
    </source>
</reference>
<dbReference type="GO" id="GO:0003677">
    <property type="term" value="F:DNA binding"/>
    <property type="evidence" value="ECO:0007669"/>
    <property type="project" value="TreeGrafter"/>
</dbReference>
<keyword evidence="1 4" id="KW-0285">Flavoprotein</keyword>
<feature type="binding site" evidence="4">
    <location>
        <begin position="230"/>
        <end position="234"/>
    </location>
    <ligand>
        <name>FAD</name>
        <dbReference type="ChEBI" id="CHEBI:57692"/>
    </ligand>
</feature>